<feature type="region of interest" description="Disordered" evidence="4">
    <location>
        <begin position="343"/>
        <end position="372"/>
    </location>
</feature>
<dbReference type="PANTHER" id="PTHR31642:SF138">
    <property type="entry name" value="PUTRESCINE HYDROXYCINNAMOYLTRANSFERASE 1"/>
    <property type="match status" value="1"/>
</dbReference>
<accession>A0A346TLF3</accession>
<evidence type="ECO:0000256" key="4">
    <source>
        <dbReference type="SAM" id="MobiDB-lite"/>
    </source>
</evidence>
<dbReference type="InterPro" id="IPR023213">
    <property type="entry name" value="CAT-like_dom_sf"/>
</dbReference>
<dbReference type="Pfam" id="PF02458">
    <property type="entry name" value="Transferase"/>
    <property type="match status" value="1"/>
</dbReference>
<evidence type="ECO:0000256" key="2">
    <source>
        <dbReference type="ARBA" id="ARBA00022679"/>
    </source>
</evidence>
<name>A0A346TLF3_NARPA</name>
<dbReference type="Gene3D" id="3.30.559.10">
    <property type="entry name" value="Chloramphenicol acetyltransferase-like domain"/>
    <property type="match status" value="2"/>
</dbReference>
<dbReference type="EMBL" id="MF979867">
    <property type="protein sequence ID" value="AXU39903.1"/>
    <property type="molecule type" value="mRNA"/>
</dbReference>
<dbReference type="GO" id="GO:0016747">
    <property type="term" value="F:acyltransferase activity, transferring groups other than amino-acyl groups"/>
    <property type="evidence" value="ECO:0007669"/>
    <property type="project" value="TreeGrafter"/>
</dbReference>
<reference evidence="5" key="1">
    <citation type="submission" date="2017-09" db="EMBL/GenBank/DDBJ databases">
        <title>Developmental regulation of the expression of Amaryllidaceae alkaloid biosynthetic genes in Narcissus papyraceus.</title>
        <authorList>
            <person name="Hotchandani T."/>
            <person name="Desgagne-Penix I."/>
        </authorList>
    </citation>
    <scope>NUCLEOTIDE SEQUENCE</scope>
</reference>
<evidence type="ECO:0000313" key="5">
    <source>
        <dbReference type="EMBL" id="AXU39903.1"/>
    </source>
</evidence>
<evidence type="ECO:0000256" key="1">
    <source>
        <dbReference type="ARBA" id="ARBA00009861"/>
    </source>
</evidence>
<proteinExistence type="evidence at transcript level"/>
<organism evidence="5">
    <name type="scientific">Narcissus papyraceus</name>
    <name type="common">Paperwhite narcissus</name>
    <dbReference type="NCBI Taxonomy" id="54854"/>
    <lineage>
        <taxon>Eukaryota</taxon>
        <taxon>Viridiplantae</taxon>
        <taxon>Streptophyta</taxon>
        <taxon>Embryophyta</taxon>
        <taxon>Tracheophyta</taxon>
        <taxon>Spermatophyta</taxon>
        <taxon>Magnoliopsida</taxon>
        <taxon>Liliopsida</taxon>
        <taxon>Asparagales</taxon>
        <taxon>Amaryllidaceae</taxon>
        <taxon>Amaryllidoideae</taxon>
        <taxon>Narcissus</taxon>
    </lineage>
</organism>
<dbReference type="InterPro" id="IPR050317">
    <property type="entry name" value="Plant_Fungal_Acyltransferase"/>
</dbReference>
<keyword evidence="3 5" id="KW-0012">Acyltransferase</keyword>
<dbReference type="PANTHER" id="PTHR31642">
    <property type="entry name" value="TRICHOTHECENE 3-O-ACETYLTRANSFERASE"/>
    <property type="match status" value="1"/>
</dbReference>
<feature type="compositionally biased region" description="Low complexity" evidence="4">
    <location>
        <begin position="359"/>
        <end position="370"/>
    </location>
</feature>
<gene>
    <name evidence="5" type="primary">HCT2</name>
</gene>
<keyword evidence="2 5" id="KW-0808">Transferase</keyword>
<comment type="similarity">
    <text evidence="1">Belongs to the plant acyltransferase family.</text>
</comment>
<dbReference type="EC" id="2.3.1.-" evidence="5"/>
<evidence type="ECO:0000256" key="3">
    <source>
        <dbReference type="ARBA" id="ARBA00023315"/>
    </source>
</evidence>
<protein>
    <submittedName>
        <fullName evidence="5">Hydroxycinnamoyltransferase 2</fullName>
        <ecNumber evidence="5">2.3.1.-</ecNumber>
    </submittedName>
</protein>
<sequence>MATVKVVESELVFPGEETPNHRLWLSNLDIMHALKLPTPLLYVYYPNGDSDFFNVAALKLGLSKALVPYYPLAGRLNKGPDGRLEIDCNSKGALFVVAHSETCIDEFGDFLPSPEMRRLLTPSIPVDDPAVLLMVQVTFFKGGEVILGLAWNHVVGDGVSLNSFMTSWCKMTQGITELGNPPIHDRTILRARSRPKVTFDHVGNQLPTQIHSAQSPTTCSIFKLTKSQLAFLRKNNKFSTFDVVGAHVWRCVCIARGLGRDQEARLNFPIDARGHLRPPLPNSYFGNVVCRLVVVATVDDIISNPIDFTAHKIRGEIKKVNDEYVRSYIDHLEVSTKKKLMLTPAERNTTESTMLPKDSSNSSPSCEPESIAPQTQDNFLLTPSKMDFGVVSWLGFPFSGTDFGWGKPKILRRANISHGCYAYAMDSLVNDGEVLVPVLLETENMERFKKAFSEQLSMHSVERMEKPRSKY</sequence>
<dbReference type="AlphaFoldDB" id="A0A346TLF3"/>